<dbReference type="InterPro" id="IPR029061">
    <property type="entry name" value="THDP-binding"/>
</dbReference>
<dbReference type="InterPro" id="IPR012001">
    <property type="entry name" value="Thiamin_PyroP_enz_TPP-bd_dom"/>
</dbReference>
<dbReference type="AlphaFoldDB" id="A0A7J4IT96"/>
<evidence type="ECO:0000259" key="4">
    <source>
        <dbReference type="Pfam" id="PF00205"/>
    </source>
</evidence>
<reference evidence="8" key="3">
    <citation type="submission" date="2021-05" db="EMBL/GenBank/DDBJ databases">
        <title>Protein family content uncovers lineage relationships and bacterial pathway maintenance mechanisms in DPANN archaea.</title>
        <authorList>
            <person name="Castelle C.J."/>
            <person name="Meheust R."/>
            <person name="Jaffe A.L."/>
            <person name="Seitz K."/>
            <person name="Gong X."/>
            <person name="Baker B.J."/>
            <person name="Banfield J.F."/>
        </authorList>
    </citation>
    <scope>NUCLEOTIDE SEQUENCE</scope>
    <source>
        <strain evidence="8">RIFCSPHIGHO2_01_FULL_GW2011_AR10_43_9</strain>
    </source>
</reference>
<dbReference type="InterPro" id="IPR011766">
    <property type="entry name" value="TPP_enzyme_TPP-bd"/>
</dbReference>
<name>A0A7J4IT96_9ARCH</name>
<dbReference type="Gene3D" id="3.40.50.970">
    <property type="match status" value="2"/>
</dbReference>
<evidence type="ECO:0000313" key="8">
    <source>
        <dbReference type="EMBL" id="MBS3059670.1"/>
    </source>
</evidence>
<dbReference type="InterPro" id="IPR045229">
    <property type="entry name" value="TPP_enz"/>
</dbReference>
<dbReference type="GO" id="GO:0009097">
    <property type="term" value="P:isoleucine biosynthetic process"/>
    <property type="evidence" value="ECO:0007669"/>
    <property type="project" value="TreeGrafter"/>
</dbReference>
<accession>A0A7J4IT96</accession>
<feature type="domain" description="Thiamine pyrophosphate enzyme TPP-binding" evidence="5">
    <location>
        <begin position="380"/>
        <end position="530"/>
    </location>
</feature>
<dbReference type="GO" id="GO:0000287">
    <property type="term" value="F:magnesium ion binding"/>
    <property type="evidence" value="ECO:0007669"/>
    <property type="project" value="InterPro"/>
</dbReference>
<dbReference type="Pfam" id="PF02775">
    <property type="entry name" value="TPP_enzyme_C"/>
    <property type="match status" value="1"/>
</dbReference>
<reference evidence="7" key="1">
    <citation type="journal article" date="2020" name="bioRxiv">
        <title>A rank-normalized archaeal taxonomy based on genome phylogeny resolves widespread incomplete and uneven classifications.</title>
        <authorList>
            <person name="Rinke C."/>
            <person name="Chuvochina M."/>
            <person name="Mussig A.J."/>
            <person name="Chaumeil P.-A."/>
            <person name="Waite D.W."/>
            <person name="Whitman W.B."/>
            <person name="Parks D.H."/>
            <person name="Hugenholtz P."/>
        </authorList>
    </citation>
    <scope>NUCLEOTIDE SEQUENCE</scope>
    <source>
        <strain evidence="7">UBA10011</strain>
    </source>
</reference>
<dbReference type="InterPro" id="IPR029035">
    <property type="entry name" value="DHS-like_NAD/FAD-binding_dom"/>
</dbReference>
<dbReference type="Pfam" id="PF00205">
    <property type="entry name" value="TPP_enzyme_M"/>
    <property type="match status" value="1"/>
</dbReference>
<dbReference type="EMBL" id="DUFG01000023">
    <property type="protein sequence ID" value="HIH08682.1"/>
    <property type="molecule type" value="Genomic_DNA"/>
</dbReference>
<dbReference type="FunFam" id="3.40.50.970:FF:000007">
    <property type="entry name" value="Acetolactate synthase"/>
    <property type="match status" value="1"/>
</dbReference>
<sequence length="540" mass="59814">MRGSRLLVKSLEEQGVKYIFGLFGDDLTSLPADLKESSIKFITVRHEHEAAIMADAWGRLSKEPGVCFSTLGPGATNLVSGLANAKQDYSPVVALSDQLPLEDCVEGSHQFIDIEKVMAPVTKRSTTLKPHDSIPNVISLAFSIAKSERPGPVHITVVRDALKGDFPEQRSERLPTKELGYDDSILHFAAELIRNSKSPLILAGGIVNRLGAHEELKKFAEKFNIPVITSFHGKNSISSDHPLFIGTVSRHLSIYEEIFKRSDLLIALGYDYAEGVKPSTWKTMPEPKVLHIDATPHNSKEFYRPHVELTGNVKKYLQFLTSSAGKNFKAGKKLIDPKEEREKLHKILDFSDGSAFPFWPQQVLKALGEAVGPDDILTCDVGLHKQYVGLMFNPVSRNRVLFSNGFSTMAFALPAANAAKLYQKHTGDKGNVIAVLGDGGLNMLPGPLNTSKRLDLPFMAVVFNDGGYGLIRHNQQISSGTTYEVEAENPDFLKLGESYGFKTFRPGKNDELKRIFREALRSGEHTLIDIPIQYRAKWFG</sequence>
<dbReference type="CDD" id="cd07035">
    <property type="entry name" value="TPP_PYR_POX_like"/>
    <property type="match status" value="1"/>
</dbReference>
<dbReference type="PANTHER" id="PTHR18968">
    <property type="entry name" value="THIAMINE PYROPHOSPHATE ENZYMES"/>
    <property type="match status" value="1"/>
</dbReference>
<evidence type="ECO:0000256" key="2">
    <source>
        <dbReference type="ARBA" id="ARBA00023052"/>
    </source>
</evidence>
<protein>
    <recommendedName>
        <fullName evidence="10">Thiamine pyrophosphate-binding protein</fullName>
    </recommendedName>
</protein>
<dbReference type="InterPro" id="IPR012000">
    <property type="entry name" value="Thiamin_PyroP_enz_cen_dom"/>
</dbReference>
<dbReference type="Pfam" id="PF02776">
    <property type="entry name" value="TPP_enzyme_N"/>
    <property type="match status" value="1"/>
</dbReference>
<dbReference type="SUPFAM" id="SSF52467">
    <property type="entry name" value="DHS-like NAD/FAD-binding domain"/>
    <property type="match status" value="1"/>
</dbReference>
<dbReference type="EMBL" id="JAGVWF010000065">
    <property type="protein sequence ID" value="MBS3059670.1"/>
    <property type="molecule type" value="Genomic_DNA"/>
</dbReference>
<evidence type="ECO:0008006" key="10">
    <source>
        <dbReference type="Google" id="ProtNLM"/>
    </source>
</evidence>
<dbReference type="GO" id="GO:0050660">
    <property type="term" value="F:flavin adenine dinucleotide binding"/>
    <property type="evidence" value="ECO:0007669"/>
    <property type="project" value="TreeGrafter"/>
</dbReference>
<evidence type="ECO:0000259" key="5">
    <source>
        <dbReference type="Pfam" id="PF02775"/>
    </source>
</evidence>
<evidence type="ECO:0000259" key="6">
    <source>
        <dbReference type="Pfam" id="PF02776"/>
    </source>
</evidence>
<dbReference type="Proteomes" id="UP000577419">
    <property type="component" value="Unassembled WGS sequence"/>
</dbReference>
<evidence type="ECO:0000256" key="1">
    <source>
        <dbReference type="ARBA" id="ARBA00007812"/>
    </source>
</evidence>
<comment type="caution">
    <text evidence="7">The sequence shown here is derived from an EMBL/GenBank/DDBJ whole genome shotgun (WGS) entry which is preliminary data.</text>
</comment>
<gene>
    <name evidence="7" type="ORF">HA237_04910</name>
    <name evidence="8" type="ORF">J4224_04570</name>
</gene>
<organism evidence="7 9">
    <name type="scientific">Candidatus Iainarchaeum sp</name>
    <dbReference type="NCBI Taxonomy" id="3101447"/>
    <lineage>
        <taxon>Archaea</taxon>
        <taxon>Candidatus Iainarchaeota</taxon>
        <taxon>Candidatus Iainarchaeia</taxon>
        <taxon>Candidatus Iainarchaeales</taxon>
        <taxon>Candidatus Iainarchaeaceae</taxon>
        <taxon>Candidatus Iainarchaeum</taxon>
    </lineage>
</organism>
<evidence type="ECO:0000313" key="7">
    <source>
        <dbReference type="EMBL" id="HIH08682.1"/>
    </source>
</evidence>
<dbReference type="SUPFAM" id="SSF52518">
    <property type="entry name" value="Thiamin diphosphate-binding fold (THDP-binding)"/>
    <property type="match status" value="2"/>
</dbReference>
<evidence type="ECO:0000256" key="3">
    <source>
        <dbReference type="RuleBase" id="RU362132"/>
    </source>
</evidence>
<dbReference type="GO" id="GO:0003984">
    <property type="term" value="F:acetolactate synthase activity"/>
    <property type="evidence" value="ECO:0007669"/>
    <property type="project" value="TreeGrafter"/>
</dbReference>
<evidence type="ECO:0000313" key="9">
    <source>
        <dbReference type="Proteomes" id="UP000577419"/>
    </source>
</evidence>
<dbReference type="GO" id="GO:0009099">
    <property type="term" value="P:L-valine biosynthetic process"/>
    <property type="evidence" value="ECO:0007669"/>
    <property type="project" value="TreeGrafter"/>
</dbReference>
<proteinExistence type="inferred from homology"/>
<feature type="domain" description="Thiamine pyrophosphate enzyme central" evidence="4">
    <location>
        <begin position="188"/>
        <end position="318"/>
    </location>
</feature>
<dbReference type="PANTHER" id="PTHR18968:SF129">
    <property type="entry name" value="ACETOLACTATE SYNTHASE"/>
    <property type="match status" value="1"/>
</dbReference>
<feature type="domain" description="Thiamine pyrophosphate enzyme N-terminal TPP-binding" evidence="6">
    <location>
        <begin position="1"/>
        <end position="110"/>
    </location>
</feature>
<comment type="similarity">
    <text evidence="1 3">Belongs to the TPP enzyme family.</text>
</comment>
<dbReference type="GO" id="GO:0030976">
    <property type="term" value="F:thiamine pyrophosphate binding"/>
    <property type="evidence" value="ECO:0007669"/>
    <property type="project" value="InterPro"/>
</dbReference>
<keyword evidence="2 3" id="KW-0786">Thiamine pyrophosphate</keyword>
<dbReference type="Proteomes" id="UP000683213">
    <property type="component" value="Unassembled WGS sequence"/>
</dbReference>
<dbReference type="Gene3D" id="3.40.50.1220">
    <property type="entry name" value="TPP-binding domain"/>
    <property type="match status" value="1"/>
</dbReference>
<reference evidence="8" key="2">
    <citation type="submission" date="2021-03" db="EMBL/GenBank/DDBJ databases">
        <authorList>
            <person name="Jaffe A."/>
        </authorList>
    </citation>
    <scope>NUCLEOTIDE SEQUENCE</scope>
    <source>
        <strain evidence="8">RIFCSPHIGHO2_01_FULL_GW2011_AR10_43_9</strain>
    </source>
</reference>
<dbReference type="GO" id="GO:0005948">
    <property type="term" value="C:acetolactate synthase complex"/>
    <property type="evidence" value="ECO:0007669"/>
    <property type="project" value="TreeGrafter"/>
</dbReference>
<dbReference type="GO" id="GO:0044272">
    <property type="term" value="P:sulfur compound biosynthetic process"/>
    <property type="evidence" value="ECO:0007669"/>
    <property type="project" value="UniProtKB-ARBA"/>
</dbReference>